<dbReference type="InterPro" id="IPR015943">
    <property type="entry name" value="WD40/YVTN_repeat-like_dom_sf"/>
</dbReference>
<accession>A0ABZ1ZWJ2</accession>
<sequence>MMRWDRPAGGREPAAAALLGWLSDAQAPHVCLVSGSEGCGKSALLAWLVHHGSRPGGLAERTVHAVVPPSPDESVLATVWSIADQLGVVARAPWELVPVLAADGRRTVIVLPDVRGEAVAELVLALAGVPGIRLVVESRLGSPAHRLLSGSGCAELDLDLGQWRDEQRFAQWQASHGSQHVVAGMPKPKAVVDLWDPVAVCRADASTVTAAYERARRGEYGGLREAWLRAGQSLCRDGDPASRALTLLAALGDGADPRLASALAEAAAASAWCWEWSRVSGDLVPPWPGPVSALAVGEGPLAGAVLVTGPSGSVRVVRMGDGGARGRIAVGSFQPQSVSVLADGTVLVLDEAGRVHADGSWVARPTGSGIARLLDEGPTGREVLLAALRDHVGTAIACAAGPDLGVVAVGDAAGEVRAFGDWEGAAVLHGGRVNALAALGVPVGSEGVVPLVYSGGADGTVRAWSPGHAPMAAPLAERDSAVMSVDAAMTQSGPALTVAWGDGAVEWIEVDTGARRTFRPGPPVRAVALALDGRLLVGMDEYLVCLAPGSRAQPTPEGVQRRP</sequence>
<name>A0ABZ1ZWJ2_STRAQ</name>
<dbReference type="Gene3D" id="2.130.10.10">
    <property type="entry name" value="YVTN repeat-like/Quinoprotein amine dehydrogenase"/>
    <property type="match status" value="1"/>
</dbReference>
<gene>
    <name evidence="1" type="ORF">OG367_38695</name>
</gene>
<dbReference type="Gene3D" id="3.40.50.300">
    <property type="entry name" value="P-loop containing nucleotide triphosphate hydrolases"/>
    <property type="match status" value="1"/>
</dbReference>
<evidence type="ECO:0000313" key="1">
    <source>
        <dbReference type="EMBL" id="WUX41793.1"/>
    </source>
</evidence>
<evidence type="ECO:0008006" key="3">
    <source>
        <dbReference type="Google" id="ProtNLM"/>
    </source>
</evidence>
<dbReference type="EMBL" id="CP109491">
    <property type="protein sequence ID" value="WUX41793.1"/>
    <property type="molecule type" value="Genomic_DNA"/>
</dbReference>
<evidence type="ECO:0000313" key="2">
    <source>
        <dbReference type="Proteomes" id="UP001431926"/>
    </source>
</evidence>
<dbReference type="Proteomes" id="UP001431926">
    <property type="component" value="Chromosome"/>
</dbReference>
<reference evidence="1" key="1">
    <citation type="submission" date="2022-10" db="EMBL/GenBank/DDBJ databases">
        <title>The complete genomes of actinobacterial strains from the NBC collection.</title>
        <authorList>
            <person name="Joergensen T.S."/>
            <person name="Alvarez Arevalo M."/>
            <person name="Sterndorff E.B."/>
            <person name="Faurdal D."/>
            <person name="Vuksanovic O."/>
            <person name="Mourched A.-S."/>
            <person name="Charusanti P."/>
            <person name="Shaw S."/>
            <person name="Blin K."/>
            <person name="Weber T."/>
        </authorList>
    </citation>
    <scope>NUCLEOTIDE SEQUENCE</scope>
    <source>
        <strain evidence="1">NBC_01436</strain>
    </source>
</reference>
<dbReference type="InterPro" id="IPR011047">
    <property type="entry name" value="Quinoprotein_ADH-like_sf"/>
</dbReference>
<protein>
    <recommendedName>
        <fullName evidence="3">WD40 repeat domain-containing protein</fullName>
    </recommendedName>
</protein>
<proteinExistence type="predicted"/>
<dbReference type="InterPro" id="IPR027417">
    <property type="entry name" value="P-loop_NTPase"/>
</dbReference>
<organism evidence="1 2">
    <name type="scientific">Streptomyces anulatus</name>
    <name type="common">Streptomyces chrysomallus</name>
    <dbReference type="NCBI Taxonomy" id="1892"/>
    <lineage>
        <taxon>Bacteria</taxon>
        <taxon>Bacillati</taxon>
        <taxon>Actinomycetota</taxon>
        <taxon>Actinomycetes</taxon>
        <taxon>Kitasatosporales</taxon>
        <taxon>Streptomycetaceae</taxon>
        <taxon>Streptomyces</taxon>
    </lineage>
</organism>
<dbReference type="SUPFAM" id="SSF50998">
    <property type="entry name" value="Quinoprotein alcohol dehydrogenase-like"/>
    <property type="match status" value="1"/>
</dbReference>
<keyword evidence="2" id="KW-1185">Reference proteome</keyword>
<dbReference type="RefSeq" id="WP_329359815.1">
    <property type="nucleotide sequence ID" value="NZ_CP109490.1"/>
</dbReference>